<evidence type="ECO:0000256" key="2">
    <source>
        <dbReference type="ARBA" id="ARBA00022884"/>
    </source>
</evidence>
<feature type="compositionally biased region" description="Low complexity" evidence="4">
    <location>
        <begin position="363"/>
        <end position="373"/>
    </location>
</feature>
<feature type="compositionally biased region" description="Basic and acidic residues" evidence="4">
    <location>
        <begin position="391"/>
        <end position="405"/>
    </location>
</feature>
<dbReference type="InterPro" id="IPR035979">
    <property type="entry name" value="RBD_domain_sf"/>
</dbReference>
<gene>
    <name evidence="6" type="ORF">ACAT0790_LOCUS12984</name>
</gene>
<evidence type="ECO:0000256" key="1">
    <source>
        <dbReference type="ARBA" id="ARBA00022737"/>
    </source>
</evidence>
<dbReference type="Pfam" id="PF00076">
    <property type="entry name" value="RRM_1"/>
    <property type="match status" value="1"/>
</dbReference>
<evidence type="ECO:0000259" key="5">
    <source>
        <dbReference type="PROSITE" id="PS50102"/>
    </source>
</evidence>
<dbReference type="GO" id="GO:0003723">
    <property type="term" value="F:RNA binding"/>
    <property type="evidence" value="ECO:0007669"/>
    <property type="project" value="UniProtKB-UniRule"/>
</dbReference>
<dbReference type="InterPro" id="IPR012677">
    <property type="entry name" value="Nucleotide-bd_a/b_plait_sf"/>
</dbReference>
<dbReference type="InterPro" id="IPR050666">
    <property type="entry name" value="ESRP"/>
</dbReference>
<dbReference type="PROSITE" id="PS50102">
    <property type="entry name" value="RRM"/>
    <property type="match status" value="3"/>
</dbReference>
<feature type="compositionally biased region" description="Basic and acidic residues" evidence="4">
    <location>
        <begin position="343"/>
        <end position="357"/>
    </location>
</feature>
<proteinExistence type="predicted"/>
<protein>
    <recommendedName>
        <fullName evidence="5">RRM domain-containing protein</fullName>
    </recommendedName>
</protein>
<evidence type="ECO:0000256" key="3">
    <source>
        <dbReference type="PROSITE-ProRule" id="PRU00176"/>
    </source>
</evidence>
<feature type="region of interest" description="Disordered" evidence="4">
    <location>
        <begin position="327"/>
        <end position="470"/>
    </location>
</feature>
<feature type="domain" description="RRM" evidence="5">
    <location>
        <begin position="24"/>
        <end position="103"/>
    </location>
</feature>
<accession>A0A7S1Q0T3</accession>
<dbReference type="SMART" id="SM00360">
    <property type="entry name" value="RRM"/>
    <property type="match status" value="3"/>
</dbReference>
<keyword evidence="2 3" id="KW-0694">RNA-binding</keyword>
<dbReference type="SUPFAM" id="SSF54928">
    <property type="entry name" value="RNA-binding domain, RBD"/>
    <property type="match status" value="2"/>
</dbReference>
<name>A0A7S1Q0T3_ALECA</name>
<dbReference type="PANTHER" id="PTHR13976">
    <property type="entry name" value="HETEROGENEOUS NUCLEAR RIBONUCLEOPROTEIN-RELATED"/>
    <property type="match status" value="1"/>
</dbReference>
<keyword evidence="1" id="KW-0677">Repeat</keyword>
<sequence length="470" mass="50014">MPFWQQPGQGSPGSQSIHASCSSSVLRLRGVPHEQNNEGCLFRFFKGYSVLKVLPSAGMDRDGRPRGEAYVEFSELSEASRALNSMQYAMMGTRYIELFNSTPEEMTMAEKEKTLLRASADLPATTTVLRMRGLPFKATAADICRFFDGFRVHAVLPLVLSPADGRPRGEAFAEFATVEDCGSALKAKQHASMQQRYVELFPSTTEEMARAAEETSAQVVDAAAIASGAPTAGCGAAASSSSSRAGSESARVFVGALPRTATEEGIRAHFSTFGKVEQVVMHYTEEGGFKGYCFVVFAEQCSADSVLSNYDNNSFDGQWIACKPASPVNESSNGSTTGKGKHAGADGKGSRAGDKGDGGSSGWGSNWSGWGNSHDAGAASAAWKGGCMRGDGPKGKGKMGKESKGKGGKAMKGSKNWMGKASSASGSKGKDAPWWESAWGPMQAWDADWSSFWGPGDSWRGAWDERTRPY</sequence>
<dbReference type="CDD" id="cd00590">
    <property type="entry name" value="RRM_SF"/>
    <property type="match status" value="1"/>
</dbReference>
<feature type="domain" description="RRM" evidence="5">
    <location>
        <begin position="250"/>
        <end position="327"/>
    </location>
</feature>
<organism evidence="6">
    <name type="scientific">Alexandrium catenella</name>
    <name type="common">Red tide dinoflagellate</name>
    <name type="synonym">Gonyaulax catenella</name>
    <dbReference type="NCBI Taxonomy" id="2925"/>
    <lineage>
        <taxon>Eukaryota</taxon>
        <taxon>Sar</taxon>
        <taxon>Alveolata</taxon>
        <taxon>Dinophyceae</taxon>
        <taxon>Gonyaulacales</taxon>
        <taxon>Pyrocystaceae</taxon>
        <taxon>Alexandrium</taxon>
    </lineage>
</organism>
<feature type="domain" description="RRM" evidence="5">
    <location>
        <begin position="127"/>
        <end position="205"/>
    </location>
</feature>
<evidence type="ECO:0000256" key="4">
    <source>
        <dbReference type="SAM" id="MobiDB-lite"/>
    </source>
</evidence>
<evidence type="ECO:0000313" key="6">
    <source>
        <dbReference type="EMBL" id="CAD9112117.1"/>
    </source>
</evidence>
<reference evidence="6" key="1">
    <citation type="submission" date="2021-01" db="EMBL/GenBank/DDBJ databases">
        <authorList>
            <person name="Corre E."/>
            <person name="Pelletier E."/>
            <person name="Niang G."/>
            <person name="Scheremetjew M."/>
            <person name="Finn R."/>
            <person name="Kale V."/>
            <person name="Holt S."/>
            <person name="Cochrane G."/>
            <person name="Meng A."/>
            <person name="Brown T."/>
            <person name="Cohen L."/>
        </authorList>
    </citation>
    <scope>NUCLEOTIDE SEQUENCE</scope>
    <source>
        <strain evidence="6">OF101</strain>
    </source>
</reference>
<feature type="compositionally biased region" description="Low complexity" evidence="4">
    <location>
        <begin position="411"/>
        <end position="427"/>
    </location>
</feature>
<dbReference type="EMBL" id="HBGE01021503">
    <property type="protein sequence ID" value="CAD9112117.1"/>
    <property type="molecule type" value="Transcribed_RNA"/>
</dbReference>
<dbReference type="InterPro" id="IPR000504">
    <property type="entry name" value="RRM_dom"/>
</dbReference>
<dbReference type="Gene3D" id="3.30.70.330">
    <property type="match status" value="3"/>
</dbReference>
<dbReference type="AlphaFoldDB" id="A0A7S1Q0T3"/>